<feature type="region of interest" description="Disordered" evidence="1">
    <location>
        <begin position="73"/>
        <end position="96"/>
    </location>
</feature>
<dbReference type="EMBL" id="JAOQKI010000009">
    <property type="protein sequence ID" value="MCU6717066.1"/>
    <property type="molecule type" value="Genomic_DNA"/>
</dbReference>
<evidence type="ECO:0000313" key="3">
    <source>
        <dbReference type="Proteomes" id="UP001209666"/>
    </source>
</evidence>
<proteinExistence type="predicted"/>
<dbReference type="RefSeq" id="WP_262623748.1">
    <property type="nucleotide sequence ID" value="NZ_JAOQKI010000009.1"/>
</dbReference>
<evidence type="ECO:0000256" key="1">
    <source>
        <dbReference type="SAM" id="MobiDB-lite"/>
    </source>
</evidence>
<name>A0ABT2SDF6_9FIRM</name>
<evidence type="ECO:0000313" key="2">
    <source>
        <dbReference type="EMBL" id="MCU6717066.1"/>
    </source>
</evidence>
<dbReference type="Proteomes" id="UP001209666">
    <property type="component" value="Unassembled WGS sequence"/>
</dbReference>
<protein>
    <submittedName>
        <fullName evidence="2">Uncharacterized protein</fullName>
    </submittedName>
</protein>
<gene>
    <name evidence="2" type="ORF">OCV43_07240</name>
</gene>
<sequence>MRELLIKGYYDFSDTVGMKIVNNCQDKIPASFSYYCPTGWGITECSNILVNPIFSNLATQPCGELVKPKTNAEEDMWDYEDYEEEGDDEEWGDYDE</sequence>
<reference evidence="2 3" key="1">
    <citation type="journal article" date="2021" name="ISME Commun">
        <title>Automated analysis of genomic sequences facilitates high-throughput and comprehensive description of bacteria.</title>
        <authorList>
            <person name="Hitch T.C.A."/>
        </authorList>
    </citation>
    <scope>NUCLEOTIDE SEQUENCE [LARGE SCALE GENOMIC DNA]</scope>
    <source>
        <strain evidence="2 3">Sanger_19</strain>
    </source>
</reference>
<organism evidence="2 3">
    <name type="scientific">Roseburia amylophila</name>
    <dbReference type="NCBI Taxonomy" id="2981794"/>
    <lineage>
        <taxon>Bacteria</taxon>
        <taxon>Bacillati</taxon>
        <taxon>Bacillota</taxon>
        <taxon>Clostridia</taxon>
        <taxon>Lachnospirales</taxon>
        <taxon>Lachnospiraceae</taxon>
        <taxon>Roseburia</taxon>
    </lineage>
</organism>
<accession>A0ABT2SDF6</accession>
<comment type="caution">
    <text evidence="2">The sequence shown here is derived from an EMBL/GenBank/DDBJ whole genome shotgun (WGS) entry which is preliminary data.</text>
</comment>
<keyword evidence="3" id="KW-1185">Reference proteome</keyword>